<dbReference type="Proteomes" id="UP000235371">
    <property type="component" value="Unassembled WGS sequence"/>
</dbReference>
<dbReference type="GeneID" id="36578809"/>
<reference evidence="2 3" key="1">
    <citation type="submission" date="2016-04" db="EMBL/GenBank/DDBJ databases">
        <title>A degradative enzymes factory behind the ericoid mycorrhizal symbiosis.</title>
        <authorList>
            <consortium name="DOE Joint Genome Institute"/>
            <person name="Martino E."/>
            <person name="Morin E."/>
            <person name="Grelet G."/>
            <person name="Kuo A."/>
            <person name="Kohler A."/>
            <person name="Daghino S."/>
            <person name="Barry K."/>
            <person name="Choi C."/>
            <person name="Cichocki N."/>
            <person name="Clum A."/>
            <person name="Copeland A."/>
            <person name="Hainaut M."/>
            <person name="Haridas S."/>
            <person name="Labutti K."/>
            <person name="Lindquist E."/>
            <person name="Lipzen A."/>
            <person name="Khouja H.-R."/>
            <person name="Murat C."/>
            <person name="Ohm R."/>
            <person name="Olson A."/>
            <person name="Spatafora J."/>
            <person name="Veneault-Fourrey C."/>
            <person name="Henrissat B."/>
            <person name="Grigoriev I."/>
            <person name="Martin F."/>
            <person name="Perotto S."/>
        </authorList>
    </citation>
    <scope>NUCLEOTIDE SEQUENCE [LARGE SCALE GENOMIC DNA]</scope>
    <source>
        <strain evidence="2 3">E</strain>
    </source>
</reference>
<proteinExistence type="predicted"/>
<evidence type="ECO:0000313" key="3">
    <source>
        <dbReference type="Proteomes" id="UP000235371"/>
    </source>
</evidence>
<dbReference type="AlphaFoldDB" id="A0A2J6SRK0"/>
<keyword evidence="3" id="KW-1185">Reference proteome</keyword>
<name>A0A2J6SRK0_9HELO</name>
<protein>
    <submittedName>
        <fullName evidence="2">Uncharacterized protein</fullName>
    </submittedName>
</protein>
<accession>A0A2J6SRK0</accession>
<organism evidence="2 3">
    <name type="scientific">Hyaloscypha bicolor E</name>
    <dbReference type="NCBI Taxonomy" id="1095630"/>
    <lineage>
        <taxon>Eukaryota</taxon>
        <taxon>Fungi</taxon>
        <taxon>Dikarya</taxon>
        <taxon>Ascomycota</taxon>
        <taxon>Pezizomycotina</taxon>
        <taxon>Leotiomycetes</taxon>
        <taxon>Helotiales</taxon>
        <taxon>Hyaloscyphaceae</taxon>
        <taxon>Hyaloscypha</taxon>
        <taxon>Hyaloscypha bicolor</taxon>
    </lineage>
</organism>
<dbReference type="InParanoid" id="A0A2J6SRK0"/>
<dbReference type="EMBL" id="KZ613883">
    <property type="protein sequence ID" value="PMD53370.1"/>
    <property type="molecule type" value="Genomic_DNA"/>
</dbReference>
<sequence length="170" mass="17937">MWKNESLGSASCAERISSQNGGSISPTGYNKNQIVDPPTRISNTSLSATAPAVESTVLAAPMPVGTTNAQNLCHRNGGESTLSDPGAAAKPDGDIQSSKNVKAGLQQIQQRGHLLMDQGSHIHTKYHLTKFRQRPIEADTGRPQITCPSIALGCHPWLARNKGSAIAACI</sequence>
<feature type="region of interest" description="Disordered" evidence="1">
    <location>
        <begin position="75"/>
        <end position="96"/>
    </location>
</feature>
<dbReference type="RefSeq" id="XP_024730274.1">
    <property type="nucleotide sequence ID" value="XM_024870727.1"/>
</dbReference>
<feature type="compositionally biased region" description="Polar residues" evidence="1">
    <location>
        <begin position="16"/>
        <end position="33"/>
    </location>
</feature>
<gene>
    <name evidence="2" type="ORF">K444DRAFT_169920</name>
</gene>
<dbReference type="OrthoDB" id="10491378at2759"/>
<evidence type="ECO:0000256" key="1">
    <source>
        <dbReference type="SAM" id="MobiDB-lite"/>
    </source>
</evidence>
<evidence type="ECO:0000313" key="2">
    <source>
        <dbReference type="EMBL" id="PMD53370.1"/>
    </source>
</evidence>
<feature type="region of interest" description="Disordered" evidence="1">
    <location>
        <begin position="1"/>
        <end position="40"/>
    </location>
</feature>